<dbReference type="InterPro" id="IPR050732">
    <property type="entry name" value="Beta-glucan_modifiers"/>
</dbReference>
<keyword evidence="4" id="KW-0732">Signal</keyword>
<dbReference type="GO" id="GO:0009277">
    <property type="term" value="C:fungal-type cell wall"/>
    <property type="evidence" value="ECO:0007669"/>
    <property type="project" value="TreeGrafter"/>
</dbReference>
<dbReference type="GO" id="GO:0071555">
    <property type="term" value="P:cell wall organization"/>
    <property type="evidence" value="ECO:0007669"/>
    <property type="project" value="TreeGrafter"/>
</dbReference>
<keyword evidence="6" id="KW-1185">Reference proteome</keyword>
<comment type="similarity">
    <text evidence="2">Belongs to the glycosyl hydrolase 17 family.</text>
</comment>
<dbReference type="SUPFAM" id="SSF51445">
    <property type="entry name" value="(Trans)glycosidases"/>
    <property type="match status" value="1"/>
</dbReference>
<dbReference type="GO" id="GO:0005576">
    <property type="term" value="C:extracellular region"/>
    <property type="evidence" value="ECO:0007669"/>
    <property type="project" value="TreeGrafter"/>
</dbReference>
<sequence length="296" mass="32672">MRWLAYLLVVLLHSPLLLALPHDSSGLSPALPNAHRPNWFGISYAPYNDDGTCKSQDQIHHDMGILKHYGFVRIYGVDCDMTRRVVAAARPRDLRVFAGVYDLQNFPDSLNPIIEAAAGDWSVFHTISVGNELVNKGHNPAEVAAAVNVARDRLRAAGYQGPVVTVDTFSVLLRHPELCHASDYCAANCHAFFDANQTPDTAGAYVLDQANRIAAANGGKRTVITESGWPHRGQANGHAVPNLINQQKAVFSLADKFYHRPDDFVLFSAFDDLWKKDHPGTFEAEKYWGIATISPQ</sequence>
<evidence type="ECO:0000256" key="2">
    <source>
        <dbReference type="ARBA" id="ARBA00008773"/>
    </source>
</evidence>
<feature type="signal peptide" evidence="4">
    <location>
        <begin position="1"/>
        <end position="19"/>
    </location>
</feature>
<evidence type="ECO:0000256" key="3">
    <source>
        <dbReference type="ARBA" id="ARBA00022801"/>
    </source>
</evidence>
<dbReference type="InterPro" id="IPR017853">
    <property type="entry name" value="GH"/>
</dbReference>
<comment type="subcellular location">
    <subcellularLocation>
        <location evidence="1">Cell envelope</location>
    </subcellularLocation>
</comment>
<dbReference type="PANTHER" id="PTHR16631">
    <property type="entry name" value="GLUCAN 1,3-BETA-GLUCOSIDASE"/>
    <property type="match status" value="1"/>
</dbReference>
<reference evidence="5 6" key="1">
    <citation type="submission" date="2019-04" db="EMBL/GenBank/DDBJ databases">
        <title>Friends and foes A comparative genomics study of 23 Aspergillus species from section Flavi.</title>
        <authorList>
            <consortium name="DOE Joint Genome Institute"/>
            <person name="Kjaerbolling I."/>
            <person name="Vesth T."/>
            <person name="Frisvad J.C."/>
            <person name="Nybo J.L."/>
            <person name="Theobald S."/>
            <person name="Kildgaard S."/>
            <person name="Isbrandt T."/>
            <person name="Kuo A."/>
            <person name="Sato A."/>
            <person name="Lyhne E.K."/>
            <person name="Kogle M.E."/>
            <person name="Wiebenga A."/>
            <person name="Kun R.S."/>
            <person name="Lubbers R.J."/>
            <person name="Makela M.R."/>
            <person name="Barry K."/>
            <person name="Chovatia M."/>
            <person name="Clum A."/>
            <person name="Daum C."/>
            <person name="Haridas S."/>
            <person name="He G."/>
            <person name="LaButti K."/>
            <person name="Lipzen A."/>
            <person name="Mondo S."/>
            <person name="Riley R."/>
            <person name="Salamov A."/>
            <person name="Simmons B.A."/>
            <person name="Magnuson J.K."/>
            <person name="Henrissat B."/>
            <person name="Mortensen U.H."/>
            <person name="Larsen T.O."/>
            <person name="Devries R.P."/>
            <person name="Grigoriev I.V."/>
            <person name="Machida M."/>
            <person name="Baker S.E."/>
            <person name="Andersen M.R."/>
        </authorList>
    </citation>
    <scope>NUCLEOTIDE SEQUENCE [LARGE SCALE GENOMIC DNA]</scope>
    <source>
        <strain evidence="5 6">IBT 18842</strain>
    </source>
</reference>
<dbReference type="Proteomes" id="UP000325780">
    <property type="component" value="Unassembled WGS sequence"/>
</dbReference>
<evidence type="ECO:0000313" key="5">
    <source>
        <dbReference type="EMBL" id="KAE8147535.1"/>
    </source>
</evidence>
<accession>A0A5N6TMG0</accession>
<feature type="chain" id="PRO_5024790873" evidence="4">
    <location>
        <begin position="20"/>
        <end position="296"/>
    </location>
</feature>
<evidence type="ECO:0000256" key="4">
    <source>
        <dbReference type="SAM" id="SignalP"/>
    </source>
</evidence>
<dbReference type="OrthoDB" id="941679at2759"/>
<name>A0A5N6TMG0_ASPAV</name>
<dbReference type="GO" id="GO:0009986">
    <property type="term" value="C:cell surface"/>
    <property type="evidence" value="ECO:0007669"/>
    <property type="project" value="TreeGrafter"/>
</dbReference>
<dbReference type="PANTHER" id="PTHR16631:SF14">
    <property type="entry name" value="FAMILY 17 GLUCOSIDASE SCW10-RELATED"/>
    <property type="match status" value="1"/>
</dbReference>
<protein>
    <submittedName>
        <fullName evidence="5">Glycoside hydrolase superfamily</fullName>
    </submittedName>
</protein>
<proteinExistence type="inferred from homology"/>
<evidence type="ECO:0000256" key="1">
    <source>
        <dbReference type="ARBA" id="ARBA00004196"/>
    </source>
</evidence>
<dbReference type="AlphaFoldDB" id="A0A5N6TMG0"/>
<keyword evidence="3 5" id="KW-0378">Hydrolase</keyword>
<dbReference type="GO" id="GO:0042973">
    <property type="term" value="F:glucan endo-1,3-beta-D-glucosidase activity"/>
    <property type="evidence" value="ECO:0007669"/>
    <property type="project" value="TreeGrafter"/>
</dbReference>
<organism evidence="5 6">
    <name type="scientific">Aspergillus avenaceus</name>
    <dbReference type="NCBI Taxonomy" id="36643"/>
    <lineage>
        <taxon>Eukaryota</taxon>
        <taxon>Fungi</taxon>
        <taxon>Dikarya</taxon>
        <taxon>Ascomycota</taxon>
        <taxon>Pezizomycotina</taxon>
        <taxon>Eurotiomycetes</taxon>
        <taxon>Eurotiomycetidae</taxon>
        <taxon>Eurotiales</taxon>
        <taxon>Aspergillaceae</taxon>
        <taxon>Aspergillus</taxon>
        <taxon>Aspergillus subgen. Circumdati</taxon>
    </lineage>
</organism>
<dbReference type="Gene3D" id="3.20.20.80">
    <property type="entry name" value="Glycosidases"/>
    <property type="match status" value="1"/>
</dbReference>
<evidence type="ECO:0000313" key="6">
    <source>
        <dbReference type="Proteomes" id="UP000325780"/>
    </source>
</evidence>
<gene>
    <name evidence="5" type="ORF">BDV25DRAFT_169089</name>
</gene>
<dbReference type="EMBL" id="ML742203">
    <property type="protein sequence ID" value="KAE8147535.1"/>
    <property type="molecule type" value="Genomic_DNA"/>
</dbReference>